<proteinExistence type="predicted"/>
<keyword evidence="1" id="KW-0812">Transmembrane</keyword>
<organism evidence="2 3">
    <name type="scientific">Oxalobacter aliiformigenes</name>
    <dbReference type="NCBI Taxonomy" id="2946593"/>
    <lineage>
        <taxon>Bacteria</taxon>
        <taxon>Pseudomonadati</taxon>
        <taxon>Pseudomonadota</taxon>
        <taxon>Betaproteobacteria</taxon>
        <taxon>Burkholderiales</taxon>
        <taxon>Oxalobacteraceae</taxon>
        <taxon>Oxalobacter</taxon>
    </lineage>
</organism>
<dbReference type="EMBL" id="CP098248">
    <property type="protein sequence ID" value="WAV97274.1"/>
    <property type="molecule type" value="Genomic_DNA"/>
</dbReference>
<evidence type="ECO:0000313" key="2">
    <source>
        <dbReference type="EMBL" id="WAV97274.1"/>
    </source>
</evidence>
<keyword evidence="1" id="KW-1133">Transmembrane helix</keyword>
<dbReference type="RefSeq" id="WP_269264743.1">
    <property type="nucleotide sequence ID" value="NZ_CP098248.1"/>
</dbReference>
<reference evidence="2" key="1">
    <citation type="journal article" date="2022" name="Front. Microbiol.">
        <title>New perspectives on an old grouping: The genomic and phenotypic variability of Oxalobacter formigenes and the implications for calcium oxalate stone prevention.</title>
        <authorList>
            <person name="Chmiel J.A."/>
            <person name="Carr C."/>
            <person name="Stuivenberg G.A."/>
            <person name="Venema R."/>
            <person name="Chanyi R.M."/>
            <person name="Al K.F."/>
            <person name="Giguere D."/>
            <person name="Say H."/>
            <person name="Akouris P.P."/>
            <person name="Dominguez Romero S.A."/>
            <person name="Kwong A."/>
            <person name="Tai V."/>
            <person name="Koval S.F."/>
            <person name="Razvi H."/>
            <person name="Bjazevic J."/>
            <person name="Burton J.P."/>
        </authorList>
    </citation>
    <scope>NUCLEOTIDE SEQUENCE</scope>
    <source>
        <strain evidence="2">HOxNP-1</strain>
    </source>
</reference>
<protein>
    <submittedName>
        <fullName evidence="2">Uncharacterized protein</fullName>
    </submittedName>
</protein>
<dbReference type="Proteomes" id="UP001164794">
    <property type="component" value="Chromosome"/>
</dbReference>
<keyword evidence="1" id="KW-0472">Membrane</keyword>
<gene>
    <name evidence="2" type="ORF">NB645_00485</name>
</gene>
<sequence>MKKFYIIFFLLIASIILVITGYIIPDVDISIMSSYELAIYLTDNLWNALVTIGTIAAACGAFYAARVSLSIRDQEKKEKIEDELQIARLFLMGIYFNLNHIKEQLNLLDKNLNETKAKSAITDELISLLSQSQYVFSQLPKPTKENITLLKPLPYNLASKLFQVQATLSLIVNLRAVTPEILSIIRPSIAHSKMLFDEIFPEMKEEAEKSEQ</sequence>
<evidence type="ECO:0000313" key="3">
    <source>
        <dbReference type="Proteomes" id="UP001164794"/>
    </source>
</evidence>
<keyword evidence="3" id="KW-1185">Reference proteome</keyword>
<accession>A0ABY7JLX9</accession>
<name>A0ABY7JLX9_9BURK</name>
<feature type="transmembrane region" description="Helical" evidence="1">
    <location>
        <begin position="5"/>
        <end position="25"/>
    </location>
</feature>
<feature type="transmembrane region" description="Helical" evidence="1">
    <location>
        <begin position="45"/>
        <end position="69"/>
    </location>
</feature>
<evidence type="ECO:0000256" key="1">
    <source>
        <dbReference type="SAM" id="Phobius"/>
    </source>
</evidence>